<keyword evidence="1" id="KW-0472">Membrane</keyword>
<name>A0A1M4V2H4_9HYPH</name>
<dbReference type="EMBL" id="FQVC01000002">
    <property type="protein sequence ID" value="SHE63145.1"/>
    <property type="molecule type" value="Genomic_DNA"/>
</dbReference>
<keyword evidence="1" id="KW-0812">Transmembrane</keyword>
<evidence type="ECO:0000256" key="1">
    <source>
        <dbReference type="SAM" id="Phobius"/>
    </source>
</evidence>
<protein>
    <submittedName>
        <fullName evidence="3">Uncharacterized protein</fullName>
    </submittedName>
</protein>
<gene>
    <name evidence="3" type="ORF">SAMN02745223_00734</name>
</gene>
<organism evidence="3 4">
    <name type="scientific">Devosia limi DSM 17137</name>
    <dbReference type="NCBI Taxonomy" id="1121477"/>
    <lineage>
        <taxon>Bacteria</taxon>
        <taxon>Pseudomonadati</taxon>
        <taxon>Pseudomonadota</taxon>
        <taxon>Alphaproteobacteria</taxon>
        <taxon>Hyphomicrobiales</taxon>
        <taxon>Devosiaceae</taxon>
        <taxon>Devosia</taxon>
    </lineage>
</organism>
<keyword evidence="1" id="KW-1133">Transmembrane helix</keyword>
<feature type="signal peptide" evidence="2">
    <location>
        <begin position="1"/>
        <end position="20"/>
    </location>
</feature>
<sequence length="238" mass="25303">MNCHALVANLVNSAMGTSSAAANTPKPASSLGFNLAGIAVLVLLLAVGAAYVIDDRGRAARIAQPDPADQRIVMLTLSGKDLSIPASWFRYDEQMRPGFSRQVDLQVRLGQDGGTPLSVDVTLLPRSRARPSSALLDAVYLHQFNGETLAGVPGLVGKPLQQANGFAGETVWYDALAADPFVAKCMASIQAEAPARCLRTVYLSSGIAAVYAFDATALPGWRSFDIEMKNWLEPIGAW</sequence>
<accession>A0A1M4V2H4</accession>
<evidence type="ECO:0000313" key="4">
    <source>
        <dbReference type="Proteomes" id="UP000184533"/>
    </source>
</evidence>
<reference evidence="3 4" key="1">
    <citation type="submission" date="2016-11" db="EMBL/GenBank/DDBJ databases">
        <authorList>
            <person name="Jaros S."/>
            <person name="Januszkiewicz K."/>
            <person name="Wedrychowicz H."/>
        </authorList>
    </citation>
    <scope>NUCLEOTIDE SEQUENCE [LARGE SCALE GENOMIC DNA]</scope>
    <source>
        <strain evidence="3 4">DSM 17137</strain>
    </source>
</reference>
<feature type="transmembrane region" description="Helical" evidence="1">
    <location>
        <begin position="31"/>
        <end position="53"/>
    </location>
</feature>
<feature type="chain" id="PRO_5013245690" evidence="2">
    <location>
        <begin position="21"/>
        <end position="238"/>
    </location>
</feature>
<dbReference type="Proteomes" id="UP000184533">
    <property type="component" value="Unassembled WGS sequence"/>
</dbReference>
<dbReference type="AlphaFoldDB" id="A0A1M4V2H4"/>
<evidence type="ECO:0000256" key="2">
    <source>
        <dbReference type="SAM" id="SignalP"/>
    </source>
</evidence>
<evidence type="ECO:0000313" key="3">
    <source>
        <dbReference type="EMBL" id="SHE63145.1"/>
    </source>
</evidence>
<proteinExistence type="predicted"/>
<keyword evidence="2" id="KW-0732">Signal</keyword>